<feature type="transmembrane region" description="Helical" evidence="12">
    <location>
        <begin position="287"/>
        <end position="308"/>
    </location>
</feature>
<sequence>MWPMRNWLREKLVLKADSSSGAPPGEESCAFGSTKYFLLCGLGGVTSCGSTHTLITPLDLIKCRLQVDRTKYQSLSNGFRVTIAEEGVLGLTRGWLPTFLGYSTQGLFKFGLYEFFKVYYAKLIGDDNAFEYRTWLYLTSSASAEFFADIGLAPMEAVKVRIQTSPGFTTSMSKAMGVMMREDGVGVFYKGLVPLWFRQVPYTMMKFTSFEKTLELLYRYVVPKPRTQCTKAEQLLVTFAAGYIAGIFCAVVSHPADTVVSKLNQQKGSTAAEIVKKVGFVGLWSGLGPRIIMIGTLTALQWFIYDAFKVFMKMPRPPPVAGEKRKH</sequence>
<dbReference type="PROSITE" id="PS50920">
    <property type="entry name" value="SOLCAR"/>
    <property type="match status" value="3"/>
</dbReference>
<dbReference type="OrthoDB" id="427452at2759"/>
<feature type="repeat" description="Solcar" evidence="10">
    <location>
        <begin position="35"/>
        <end position="119"/>
    </location>
</feature>
<organism evidence="14">
    <name type="scientific">Neodiprion lecontei</name>
    <name type="common">Redheaded pine sawfly</name>
    <dbReference type="NCBI Taxonomy" id="441921"/>
    <lineage>
        <taxon>Eukaryota</taxon>
        <taxon>Metazoa</taxon>
        <taxon>Ecdysozoa</taxon>
        <taxon>Arthropoda</taxon>
        <taxon>Hexapoda</taxon>
        <taxon>Insecta</taxon>
        <taxon>Pterygota</taxon>
        <taxon>Neoptera</taxon>
        <taxon>Endopterygota</taxon>
        <taxon>Hymenoptera</taxon>
        <taxon>Tenthredinoidea</taxon>
        <taxon>Diprionidae</taxon>
        <taxon>Diprioninae</taxon>
        <taxon>Neodiprion</taxon>
    </lineage>
</organism>
<dbReference type="AlphaFoldDB" id="A0A6J0B5K7"/>
<keyword evidence="5" id="KW-0677">Repeat</keyword>
<evidence type="ECO:0000256" key="2">
    <source>
        <dbReference type="ARBA" id="ARBA00006375"/>
    </source>
</evidence>
<dbReference type="Gene3D" id="1.50.40.10">
    <property type="entry name" value="Mitochondrial carrier domain"/>
    <property type="match status" value="2"/>
</dbReference>
<evidence type="ECO:0000313" key="13">
    <source>
        <dbReference type="Proteomes" id="UP000829291"/>
    </source>
</evidence>
<evidence type="ECO:0000256" key="1">
    <source>
        <dbReference type="ARBA" id="ARBA00004448"/>
    </source>
</evidence>
<dbReference type="GeneID" id="107216683"/>
<evidence type="ECO:0000256" key="7">
    <source>
        <dbReference type="ARBA" id="ARBA00022989"/>
    </source>
</evidence>
<keyword evidence="6" id="KW-0999">Mitochondrion inner membrane</keyword>
<dbReference type="Proteomes" id="UP000829291">
    <property type="component" value="Chromosome 2"/>
</dbReference>
<keyword evidence="4 10" id="KW-0812">Transmembrane</keyword>
<evidence type="ECO:0000256" key="12">
    <source>
        <dbReference type="SAM" id="Phobius"/>
    </source>
</evidence>
<evidence type="ECO:0000256" key="5">
    <source>
        <dbReference type="ARBA" id="ARBA00022737"/>
    </source>
</evidence>
<name>A0A6J0B5K7_NEOLC</name>
<dbReference type="InParanoid" id="A0A6J0B5K7"/>
<evidence type="ECO:0000256" key="10">
    <source>
        <dbReference type="PROSITE-ProRule" id="PRU00282"/>
    </source>
</evidence>
<feature type="repeat" description="Solcar" evidence="10">
    <location>
        <begin position="233"/>
        <end position="311"/>
    </location>
</feature>
<gene>
    <name evidence="14" type="primary">LOC107216683</name>
</gene>
<accession>A0A6J0B5K7</accession>
<keyword evidence="8" id="KW-0496">Mitochondrion</keyword>
<dbReference type="PANTHER" id="PTHR45671:SF10">
    <property type="entry name" value="SOLUTE CARRIER FAMILY 25 MEMBER 3"/>
    <property type="match status" value="1"/>
</dbReference>
<dbReference type="RefSeq" id="XP_015509426.2">
    <property type="nucleotide sequence ID" value="XM_015653940.2"/>
</dbReference>
<evidence type="ECO:0000256" key="6">
    <source>
        <dbReference type="ARBA" id="ARBA00022792"/>
    </source>
</evidence>
<evidence type="ECO:0000256" key="4">
    <source>
        <dbReference type="ARBA" id="ARBA00022692"/>
    </source>
</evidence>
<feature type="transmembrane region" description="Helical" evidence="12">
    <location>
        <begin position="235"/>
        <end position="253"/>
    </location>
</feature>
<comment type="similarity">
    <text evidence="2 11">Belongs to the mitochondrial carrier (TC 2.A.29) family.</text>
</comment>
<evidence type="ECO:0000256" key="8">
    <source>
        <dbReference type="ARBA" id="ARBA00023128"/>
    </source>
</evidence>
<dbReference type="Pfam" id="PF00153">
    <property type="entry name" value="Mito_carr"/>
    <property type="match status" value="3"/>
</dbReference>
<keyword evidence="13" id="KW-1185">Reference proteome</keyword>
<proteinExistence type="inferred from homology"/>
<dbReference type="GO" id="GO:0005315">
    <property type="term" value="F:phosphate transmembrane transporter activity"/>
    <property type="evidence" value="ECO:0007669"/>
    <property type="project" value="InterPro"/>
</dbReference>
<evidence type="ECO:0000256" key="3">
    <source>
        <dbReference type="ARBA" id="ARBA00022448"/>
    </source>
</evidence>
<comment type="subcellular location">
    <subcellularLocation>
        <location evidence="1">Mitochondrion inner membrane</location>
        <topology evidence="1">Multi-pass membrane protein</topology>
    </subcellularLocation>
</comment>
<keyword evidence="9 10" id="KW-0472">Membrane</keyword>
<evidence type="ECO:0000256" key="11">
    <source>
        <dbReference type="RuleBase" id="RU000488"/>
    </source>
</evidence>
<dbReference type="KEGG" id="nlo:107216683"/>
<dbReference type="SUPFAM" id="SSF103506">
    <property type="entry name" value="Mitochondrial carrier"/>
    <property type="match status" value="1"/>
</dbReference>
<dbReference type="InterPro" id="IPR018108">
    <property type="entry name" value="MCP_transmembrane"/>
</dbReference>
<evidence type="ECO:0000256" key="9">
    <source>
        <dbReference type="ARBA" id="ARBA00023136"/>
    </source>
</evidence>
<dbReference type="GO" id="GO:1990547">
    <property type="term" value="P:mitochondrial phosphate ion transmembrane transport"/>
    <property type="evidence" value="ECO:0007669"/>
    <property type="project" value="InterPro"/>
</dbReference>
<dbReference type="InterPro" id="IPR023395">
    <property type="entry name" value="MCP_dom_sf"/>
</dbReference>
<reference evidence="14" key="1">
    <citation type="submission" date="2025-08" db="UniProtKB">
        <authorList>
            <consortium name="RefSeq"/>
        </authorList>
    </citation>
    <scope>IDENTIFICATION</scope>
    <source>
        <tissue evidence="14">Thorax and Abdomen</tissue>
    </source>
</reference>
<dbReference type="InterPro" id="IPR044677">
    <property type="entry name" value="SLC25A3/Pic2/Mir1-like"/>
</dbReference>
<evidence type="ECO:0000313" key="14">
    <source>
        <dbReference type="RefSeq" id="XP_015509426.2"/>
    </source>
</evidence>
<feature type="repeat" description="Solcar" evidence="10">
    <location>
        <begin position="132"/>
        <end position="216"/>
    </location>
</feature>
<dbReference type="PANTHER" id="PTHR45671">
    <property type="entry name" value="SOLUTE CARRIER FAMILY 25 (MITOCHONDRIAL CARRIER PHOSPHATE CARRIER), MEMBER 3, LIKE-RELATED-RELATED"/>
    <property type="match status" value="1"/>
</dbReference>
<keyword evidence="7 12" id="KW-1133">Transmembrane helix</keyword>
<keyword evidence="3 11" id="KW-0813">Transport</keyword>
<protein>
    <submittedName>
        <fullName evidence="14">Phosphate carrier protein, mitochondrial-like</fullName>
    </submittedName>
</protein>
<dbReference type="GO" id="GO:0005743">
    <property type="term" value="C:mitochondrial inner membrane"/>
    <property type="evidence" value="ECO:0007669"/>
    <property type="project" value="UniProtKB-SubCell"/>
</dbReference>